<evidence type="ECO:0000256" key="1">
    <source>
        <dbReference type="ARBA" id="ARBA00001968"/>
    </source>
</evidence>
<dbReference type="EC" id="3.6.1.9" evidence="4"/>
<evidence type="ECO:0000313" key="6">
    <source>
        <dbReference type="Proteomes" id="UP000558089"/>
    </source>
</evidence>
<name>A0A850NPM9_9FLAO</name>
<comment type="function">
    <text evidence="4">Nucleoside triphosphate pyrophosphatase that hydrolyzes dTTP and UTP. May have a dual role in cell division arrest and in preventing the incorporation of modified nucleotides into cellular nucleic acids.</text>
</comment>
<feature type="site" description="Important for substrate specificity" evidence="4">
    <location>
        <position position="34"/>
    </location>
</feature>
<keyword evidence="3 4" id="KW-0546">Nucleotide metabolism</keyword>
<dbReference type="SUPFAM" id="SSF52972">
    <property type="entry name" value="ITPase-like"/>
    <property type="match status" value="1"/>
</dbReference>
<evidence type="ECO:0000256" key="2">
    <source>
        <dbReference type="ARBA" id="ARBA00022801"/>
    </source>
</evidence>
<sequence length="210" mass="23566">MGTGTIILAPRMTKNPLKEKLKDKKIILGSGSPRRKMFLEELGIDFEVRPKSVEEIYPEELRGGEISEYLAKLKATPFMNDLEDNQIVITSDTVVWHNGVSLAKAANHDEAFKMLRTLSGDWHEVISSVCFTSKHFQKTVSGVTKVKLKDFSDEEINYYIESCQPFDKAGAYGIQEWIGMIGISEIQGSYNNVVGLPTDLVYETLINLVS</sequence>
<keyword evidence="6" id="KW-1185">Reference proteome</keyword>
<evidence type="ECO:0000256" key="4">
    <source>
        <dbReference type="HAMAP-Rule" id="MF_00528"/>
    </source>
</evidence>
<evidence type="ECO:0000313" key="5">
    <source>
        <dbReference type="EMBL" id="NVN19277.1"/>
    </source>
</evidence>
<dbReference type="PIRSF" id="PIRSF006305">
    <property type="entry name" value="Maf"/>
    <property type="match status" value="1"/>
</dbReference>
<feature type="active site" description="Proton acceptor" evidence="4">
    <location>
        <position position="92"/>
    </location>
</feature>
<dbReference type="NCBIfam" id="TIGR00172">
    <property type="entry name" value="maf"/>
    <property type="match status" value="1"/>
</dbReference>
<dbReference type="InterPro" id="IPR029001">
    <property type="entry name" value="ITPase-like_fam"/>
</dbReference>
<feature type="site" description="Important for substrate specificity" evidence="4">
    <location>
        <position position="93"/>
    </location>
</feature>
<dbReference type="PANTHER" id="PTHR43213">
    <property type="entry name" value="BIFUNCTIONAL DTTP/UTP PYROPHOSPHATASE/METHYLTRANSFERASE PROTEIN-RELATED"/>
    <property type="match status" value="1"/>
</dbReference>
<reference evidence="5 6" key="1">
    <citation type="submission" date="2020-01" db="EMBL/GenBank/DDBJ databases">
        <title>Draft Genome Analysis of Muricauda sp. HICW Isolated from coastal seawater of PR China.</title>
        <authorList>
            <person name="Chen M.-X."/>
        </authorList>
    </citation>
    <scope>NUCLEOTIDE SEQUENCE [LARGE SCALE GENOMIC DNA]</scope>
    <source>
        <strain evidence="5 6">HICW</strain>
    </source>
</reference>
<dbReference type="AlphaFoldDB" id="A0A850NPM9"/>
<dbReference type="HAMAP" id="MF_00528">
    <property type="entry name" value="Maf"/>
    <property type="match status" value="1"/>
</dbReference>
<proteinExistence type="inferred from homology"/>
<comment type="catalytic activity">
    <reaction evidence="4">
        <text>dTTP + H2O = dTMP + diphosphate + H(+)</text>
        <dbReference type="Rhea" id="RHEA:28534"/>
        <dbReference type="ChEBI" id="CHEBI:15377"/>
        <dbReference type="ChEBI" id="CHEBI:15378"/>
        <dbReference type="ChEBI" id="CHEBI:33019"/>
        <dbReference type="ChEBI" id="CHEBI:37568"/>
        <dbReference type="ChEBI" id="CHEBI:63528"/>
        <dbReference type="EC" id="3.6.1.9"/>
    </reaction>
</comment>
<comment type="caution">
    <text evidence="5">The sequence shown here is derived from an EMBL/GenBank/DDBJ whole genome shotgun (WGS) entry which is preliminary data.</text>
</comment>
<dbReference type="GO" id="GO:0005737">
    <property type="term" value="C:cytoplasm"/>
    <property type="evidence" value="ECO:0007669"/>
    <property type="project" value="UniProtKB-SubCell"/>
</dbReference>
<dbReference type="PANTHER" id="PTHR43213:SF5">
    <property type="entry name" value="BIFUNCTIONAL DTTP_UTP PYROPHOSPHATASE_METHYLTRANSFERASE PROTEIN-RELATED"/>
    <property type="match status" value="1"/>
</dbReference>
<comment type="cofactor">
    <cofactor evidence="1 4">
        <name>a divalent metal cation</name>
        <dbReference type="ChEBI" id="CHEBI:60240"/>
    </cofactor>
</comment>
<comment type="subcellular location">
    <subcellularLocation>
        <location evidence="4">Cytoplasm</location>
    </subcellularLocation>
</comment>
<comment type="catalytic activity">
    <reaction evidence="4">
        <text>UTP + H2O = UMP + diphosphate + H(+)</text>
        <dbReference type="Rhea" id="RHEA:29395"/>
        <dbReference type="ChEBI" id="CHEBI:15377"/>
        <dbReference type="ChEBI" id="CHEBI:15378"/>
        <dbReference type="ChEBI" id="CHEBI:33019"/>
        <dbReference type="ChEBI" id="CHEBI:46398"/>
        <dbReference type="ChEBI" id="CHEBI:57865"/>
        <dbReference type="EC" id="3.6.1.9"/>
    </reaction>
</comment>
<dbReference type="GO" id="GO:0047429">
    <property type="term" value="F:nucleoside triphosphate diphosphatase activity"/>
    <property type="evidence" value="ECO:0007669"/>
    <property type="project" value="UniProtKB-EC"/>
</dbReference>
<dbReference type="Proteomes" id="UP000558089">
    <property type="component" value="Unassembled WGS sequence"/>
</dbReference>
<keyword evidence="4" id="KW-0963">Cytoplasm</keyword>
<comment type="caution">
    <text evidence="4">Lacks conserved residue(s) required for the propagation of feature annotation.</text>
</comment>
<dbReference type="EMBL" id="WYET01000007">
    <property type="protein sequence ID" value="NVN19277.1"/>
    <property type="molecule type" value="Genomic_DNA"/>
</dbReference>
<gene>
    <name evidence="5" type="primary">maf</name>
    <name evidence="5" type="ORF">GUA46_13085</name>
</gene>
<dbReference type="InterPro" id="IPR003697">
    <property type="entry name" value="Maf-like"/>
</dbReference>
<accession>A0A850NPM9</accession>
<dbReference type="GO" id="GO:0009117">
    <property type="term" value="P:nucleotide metabolic process"/>
    <property type="evidence" value="ECO:0007669"/>
    <property type="project" value="UniProtKB-KW"/>
</dbReference>
<evidence type="ECO:0000256" key="3">
    <source>
        <dbReference type="ARBA" id="ARBA00023080"/>
    </source>
</evidence>
<feature type="site" description="Important for substrate specificity" evidence="4">
    <location>
        <position position="175"/>
    </location>
</feature>
<dbReference type="CDD" id="cd00555">
    <property type="entry name" value="Maf"/>
    <property type="match status" value="1"/>
</dbReference>
<organism evidence="5 6">
    <name type="scientific">Flagellimonas chongwuensis</name>
    <dbReference type="NCBI Taxonomy" id="2697365"/>
    <lineage>
        <taxon>Bacteria</taxon>
        <taxon>Pseudomonadati</taxon>
        <taxon>Bacteroidota</taxon>
        <taxon>Flavobacteriia</taxon>
        <taxon>Flavobacteriales</taxon>
        <taxon>Flavobacteriaceae</taxon>
        <taxon>Flagellimonas</taxon>
    </lineage>
</organism>
<dbReference type="Pfam" id="PF02545">
    <property type="entry name" value="Maf"/>
    <property type="match status" value="1"/>
</dbReference>
<keyword evidence="2 4" id="KW-0378">Hydrolase</keyword>
<comment type="similarity">
    <text evidence="4">Belongs to the Maf family. YhdE subfamily.</text>
</comment>
<protein>
    <recommendedName>
        <fullName evidence="4">dTTP/UTP pyrophosphatase</fullName>
        <shortName evidence="4">dTTPase/UTPase</shortName>
        <ecNumber evidence="4">3.6.1.9</ecNumber>
    </recommendedName>
    <alternativeName>
        <fullName evidence="4">Nucleoside triphosphate pyrophosphatase</fullName>
    </alternativeName>
    <alternativeName>
        <fullName evidence="4">Nucleotide pyrophosphatase</fullName>
        <shortName evidence="4">Nucleotide PPase</shortName>
    </alternativeName>
</protein>
<dbReference type="Gene3D" id="3.90.950.10">
    <property type="match status" value="1"/>
</dbReference>